<proteinExistence type="predicted"/>
<name>A0A873WLT2_9CAUD</name>
<organism evidence="1 2">
    <name type="scientific">Streptomyces phage Sitrop</name>
    <dbReference type="NCBI Taxonomy" id="2767587"/>
    <lineage>
        <taxon>Viruses</taxon>
        <taxon>Duplodnaviria</taxon>
        <taxon>Heunggongvirae</taxon>
        <taxon>Uroviricota</taxon>
        <taxon>Caudoviricetes</taxon>
        <taxon>Arquatrovirinae</taxon>
        <taxon>Camvirus</taxon>
        <taxon>Camvirus sitrop</taxon>
    </lineage>
</organism>
<sequence>MTEATETKKTTRKANPLTAILNEVKEAVKEQDAPLPLWGGRKPDAGRDYFAEQESRWSAINNQRMAEGTLGADGLLLEDVFGAVSQSDKVEVRLALVLLAAQAVAAVAQLDRGEG</sequence>
<protein>
    <submittedName>
        <fullName evidence="1">Uncharacterized protein</fullName>
    </submittedName>
</protein>
<reference evidence="1" key="1">
    <citation type="submission" date="2020-07" db="EMBL/GenBank/DDBJ databases">
        <title>Complete genome sequence of Streptomyces phage Sitrop.</title>
        <authorList>
            <person name="Portillo V.H."/>
            <person name="Diaz H."/>
            <person name="Clark J.D."/>
            <person name="Hernandez I."/>
            <person name="Liu M."/>
            <person name="Burrowes B."/>
        </authorList>
    </citation>
    <scope>NUCLEOTIDE SEQUENCE</scope>
</reference>
<keyword evidence="2" id="KW-1185">Reference proteome</keyword>
<dbReference type="EMBL" id="MT701598">
    <property type="protein sequence ID" value="QPB09952.1"/>
    <property type="molecule type" value="Genomic_DNA"/>
</dbReference>
<evidence type="ECO:0000313" key="2">
    <source>
        <dbReference type="Proteomes" id="UP000663341"/>
    </source>
</evidence>
<accession>A0A873WLT2</accession>
<gene>
    <name evidence="1" type="ORF">CPT_Sitrop_037</name>
</gene>
<evidence type="ECO:0000313" key="1">
    <source>
        <dbReference type="EMBL" id="QPB09952.1"/>
    </source>
</evidence>
<dbReference type="Proteomes" id="UP000663341">
    <property type="component" value="Segment"/>
</dbReference>